<comment type="caution">
    <text evidence="2">The sequence shown here is derived from an EMBL/GenBank/DDBJ whole genome shotgun (WGS) entry which is preliminary data.</text>
</comment>
<dbReference type="Proteomes" id="UP000530670">
    <property type="component" value="Unassembled WGS sequence"/>
</dbReference>
<accession>A0A8H5QHB5</accession>
<keyword evidence="1" id="KW-1133">Transmembrane helix</keyword>
<feature type="transmembrane region" description="Helical" evidence="1">
    <location>
        <begin position="346"/>
        <end position="371"/>
    </location>
</feature>
<feature type="transmembrane region" description="Helical" evidence="1">
    <location>
        <begin position="25"/>
        <end position="50"/>
    </location>
</feature>
<keyword evidence="1" id="KW-0472">Membrane</keyword>
<feature type="transmembrane region" description="Helical" evidence="1">
    <location>
        <begin position="199"/>
        <end position="215"/>
    </location>
</feature>
<proteinExistence type="predicted"/>
<name>A0A8H5QHB5_9HYPO</name>
<dbReference type="GeneID" id="59299179"/>
<feature type="transmembrane region" description="Helical" evidence="1">
    <location>
        <begin position="262"/>
        <end position="280"/>
    </location>
</feature>
<keyword evidence="3" id="KW-1185">Reference proteome</keyword>
<feature type="transmembrane region" description="Helical" evidence="1">
    <location>
        <begin position="313"/>
        <end position="334"/>
    </location>
</feature>
<organism evidence="2 3">
    <name type="scientific">Fusarium tjaetaba</name>
    <dbReference type="NCBI Taxonomy" id="1567544"/>
    <lineage>
        <taxon>Eukaryota</taxon>
        <taxon>Fungi</taxon>
        <taxon>Dikarya</taxon>
        <taxon>Ascomycota</taxon>
        <taxon>Pezizomycotina</taxon>
        <taxon>Sordariomycetes</taxon>
        <taxon>Hypocreomycetidae</taxon>
        <taxon>Hypocreales</taxon>
        <taxon>Nectriaceae</taxon>
        <taxon>Fusarium</taxon>
        <taxon>Fusarium fujikuroi species complex</taxon>
    </lineage>
</organism>
<dbReference type="PANTHER" id="PTHR37577">
    <property type="entry name" value="INTEGRAL MEMBRANE PROTEIN"/>
    <property type="match status" value="1"/>
</dbReference>
<keyword evidence="1" id="KW-0812">Transmembrane</keyword>
<feature type="transmembrane region" description="Helical" evidence="1">
    <location>
        <begin position="221"/>
        <end position="241"/>
    </location>
</feature>
<gene>
    <name evidence="2" type="ORF">FTJAE_13736</name>
</gene>
<evidence type="ECO:0000256" key="1">
    <source>
        <dbReference type="SAM" id="Phobius"/>
    </source>
</evidence>
<dbReference type="InterPro" id="IPR053018">
    <property type="entry name" value="Elsinochrome_Biosynth-Asso"/>
</dbReference>
<dbReference type="PANTHER" id="PTHR37577:SF1">
    <property type="entry name" value="INTEGRAL MEMBRANE PROTEIN"/>
    <property type="match status" value="1"/>
</dbReference>
<protein>
    <submittedName>
        <fullName evidence="2">Uncharacterized protein</fullName>
    </submittedName>
</protein>
<evidence type="ECO:0000313" key="2">
    <source>
        <dbReference type="EMBL" id="KAF5614512.1"/>
    </source>
</evidence>
<reference evidence="2 3" key="1">
    <citation type="submission" date="2020-05" db="EMBL/GenBank/DDBJ databases">
        <title>Identification and distribution of gene clusters putatively required for synthesis of sphingolipid metabolism inhibitors in phylogenetically diverse species of the filamentous fungus Fusarium.</title>
        <authorList>
            <person name="Kim H.-S."/>
            <person name="Busman M."/>
            <person name="Brown D.W."/>
            <person name="Divon H."/>
            <person name="Uhlig S."/>
            <person name="Proctor R.H."/>
        </authorList>
    </citation>
    <scope>NUCLEOTIDE SEQUENCE [LARGE SCALE GENOMIC DNA]</scope>
    <source>
        <strain evidence="2 3">NRRL 66243</strain>
    </source>
</reference>
<dbReference type="RefSeq" id="XP_037199247.1">
    <property type="nucleotide sequence ID" value="XM_037346909.1"/>
</dbReference>
<sequence length="404" mass="45089">MSKSSYTCNSTCKDFPKEVPSYGDIGGIGVTLAFVITAWIVVGVLVGYYLKVFDPKLDPFRKEGTQKLTKYPNSIDYSVHEMLQSIPWLKHDSRSISTGSSRLGTVLNSCVLTFADIQIFTSLAILIGAYASSAIKFIVLLVWGLAIRIAKTFKGFEGGLRKTAALLEQRGNRHRRAYSGSTGRDWDHAFAHASWPRRVWSYFSVPILIGFYSVLSIQLDLFTSLLAEVYWLFFTIIWITARLIKLRIPGNQDDSKWTFGQILPIILLVAPLVLATEAFYTTSASKEPTNNHPESPVLNPDDIRDLSHIHSPAYRGVFFLAVLSYIEIAVYFVPDQPLTQGIAIPLIVILLSAFILQPVLQLSWVVCNLWLDNLAWGMPLKRTIRDVVLSDASTAPYFLSGSLG</sequence>
<dbReference type="EMBL" id="JAAQRI010000463">
    <property type="protein sequence ID" value="KAF5614512.1"/>
    <property type="molecule type" value="Genomic_DNA"/>
</dbReference>
<feature type="transmembrane region" description="Helical" evidence="1">
    <location>
        <begin position="133"/>
        <end position="150"/>
    </location>
</feature>
<dbReference type="AlphaFoldDB" id="A0A8H5QHB5"/>
<evidence type="ECO:0000313" key="3">
    <source>
        <dbReference type="Proteomes" id="UP000530670"/>
    </source>
</evidence>
<dbReference type="OrthoDB" id="5427664at2759"/>